<dbReference type="InterPro" id="IPR015424">
    <property type="entry name" value="PyrdxlP-dep_Trfase"/>
</dbReference>
<dbReference type="Proteomes" id="UP001058687">
    <property type="component" value="Chromosome 2"/>
</dbReference>
<evidence type="ECO:0000256" key="3">
    <source>
        <dbReference type="ARBA" id="ARBA00011738"/>
    </source>
</evidence>
<dbReference type="Gene3D" id="3.40.640.10">
    <property type="entry name" value="Type I PLP-dependent aspartate aminotransferase-like (Major domain)"/>
    <property type="match status" value="1"/>
</dbReference>
<dbReference type="GO" id="GO:0005829">
    <property type="term" value="C:cytosol"/>
    <property type="evidence" value="ECO:0007669"/>
    <property type="project" value="TreeGrafter"/>
</dbReference>
<dbReference type="InterPro" id="IPR015422">
    <property type="entry name" value="PyrdxlP-dep_Trfase_small"/>
</dbReference>
<dbReference type="AlphaFoldDB" id="A0AAE9N3Y9"/>
<evidence type="ECO:0000256" key="2">
    <source>
        <dbReference type="ARBA" id="ARBA00007441"/>
    </source>
</evidence>
<reference evidence="8" key="1">
    <citation type="submission" date="2020-03" db="EMBL/GenBank/DDBJ databases">
        <title>Five strains of Vibrio campbellii isolated from Mariana Trench.</title>
        <authorList>
            <person name="Liang J."/>
            <person name="Zhang X.-H."/>
        </authorList>
    </citation>
    <scope>NUCLEOTIDE SEQUENCE</scope>
    <source>
        <strain evidence="8">LJC014</strain>
    </source>
</reference>
<evidence type="ECO:0000256" key="4">
    <source>
        <dbReference type="ARBA" id="ARBA00022576"/>
    </source>
</evidence>
<evidence type="ECO:0000313" key="9">
    <source>
        <dbReference type="Proteomes" id="UP001058687"/>
    </source>
</evidence>
<dbReference type="FunFam" id="3.40.640.10:FF:000066">
    <property type="entry name" value="Aspartate aminotransferase"/>
    <property type="match status" value="1"/>
</dbReference>
<keyword evidence="6" id="KW-0663">Pyridoxal phosphate</keyword>
<dbReference type="GO" id="GO:0004838">
    <property type="term" value="F:L-tyrosine-2-oxoglutarate transaminase activity"/>
    <property type="evidence" value="ECO:0007669"/>
    <property type="project" value="TreeGrafter"/>
</dbReference>
<sequence>MFSNLPTPVLDPILSLSVAYRGDERPNKVDLGIGVYKNSAGETPIMKAIQMAQEVVVENQKTKSYVGLAGCEEFNQSMIDLLLTGTSATDRVAAIQTPGASGALRMLGDLMKVAQPDTTVWISNPSYVNHKPVMEAAGLKVKFYHYFSPETKQVDTAKMLEDLSKAGPSDVVLLHGCCHNPTGADIDFSAWQAITELSQKNGFTPFVDIAYQGFGDGLEEDAKGLRFMADNVEEMLITTSCSKNFGLYRERTGAAIVIGKNTKDVANAKGKLLTLARSTYTMPPDHGAALVKTILQDPNLTSVWKQELNEMQQRLLNLRQTLCNELRNNHNTDQFDFIESHKGMFTVLGFSENQMARLREDYGIYGVGDGRINIAGLTETHIPYVADAIQKVSQR</sequence>
<feature type="domain" description="Aminotransferase class I/classII large" evidence="7">
    <location>
        <begin position="27"/>
        <end position="389"/>
    </location>
</feature>
<dbReference type="CDD" id="cd00609">
    <property type="entry name" value="AAT_like"/>
    <property type="match status" value="1"/>
</dbReference>
<comment type="subunit">
    <text evidence="3">Homodimer.</text>
</comment>
<comment type="similarity">
    <text evidence="2">Belongs to the class-I pyridoxal-phosphate-dependent aminotransferase family.</text>
</comment>
<dbReference type="NCBIfam" id="NF006719">
    <property type="entry name" value="PRK09257.1"/>
    <property type="match status" value="1"/>
</dbReference>
<keyword evidence="5" id="KW-0808">Transferase</keyword>
<organism evidence="8 9">
    <name type="scientific">Vibrio campbellii</name>
    <dbReference type="NCBI Taxonomy" id="680"/>
    <lineage>
        <taxon>Bacteria</taxon>
        <taxon>Pseudomonadati</taxon>
        <taxon>Pseudomonadota</taxon>
        <taxon>Gammaproteobacteria</taxon>
        <taxon>Vibrionales</taxon>
        <taxon>Vibrionaceae</taxon>
        <taxon>Vibrio</taxon>
    </lineage>
</organism>
<proteinExistence type="inferred from homology"/>
<dbReference type="InterPro" id="IPR000796">
    <property type="entry name" value="Asp_trans"/>
</dbReference>
<protein>
    <submittedName>
        <fullName evidence="8">Aspartate/tyrosine/aromatic aminotransferase</fullName>
    </submittedName>
</protein>
<keyword evidence="4 8" id="KW-0032">Aminotransferase</keyword>
<dbReference type="InterPro" id="IPR004839">
    <property type="entry name" value="Aminotransferase_I/II_large"/>
</dbReference>
<evidence type="ECO:0000259" key="7">
    <source>
        <dbReference type="Pfam" id="PF00155"/>
    </source>
</evidence>
<dbReference type="Pfam" id="PF00155">
    <property type="entry name" value="Aminotran_1_2"/>
    <property type="match status" value="1"/>
</dbReference>
<dbReference type="InterPro" id="IPR015421">
    <property type="entry name" value="PyrdxlP-dep_Trfase_major"/>
</dbReference>
<dbReference type="GO" id="GO:0004069">
    <property type="term" value="F:L-aspartate:2-oxoglutarate aminotransferase activity"/>
    <property type="evidence" value="ECO:0007669"/>
    <property type="project" value="TreeGrafter"/>
</dbReference>
<dbReference type="EMBL" id="CP050468">
    <property type="protein sequence ID" value="UTZ29022.1"/>
    <property type="molecule type" value="Genomic_DNA"/>
</dbReference>
<evidence type="ECO:0000313" key="8">
    <source>
        <dbReference type="EMBL" id="UTZ29022.1"/>
    </source>
</evidence>
<dbReference type="GO" id="GO:0033585">
    <property type="term" value="P:L-phenylalanine biosynthetic process from chorismate via phenylpyruvate"/>
    <property type="evidence" value="ECO:0007669"/>
    <property type="project" value="TreeGrafter"/>
</dbReference>
<evidence type="ECO:0000256" key="1">
    <source>
        <dbReference type="ARBA" id="ARBA00001933"/>
    </source>
</evidence>
<gene>
    <name evidence="8" type="ORF">HB761_20395</name>
</gene>
<dbReference type="Gene3D" id="3.90.1150.10">
    <property type="entry name" value="Aspartate Aminotransferase, domain 1"/>
    <property type="match status" value="1"/>
</dbReference>
<dbReference type="RefSeq" id="WP_255940850.1">
    <property type="nucleotide sequence ID" value="NZ_CP050468.1"/>
</dbReference>
<dbReference type="PANTHER" id="PTHR11879">
    <property type="entry name" value="ASPARTATE AMINOTRANSFERASE"/>
    <property type="match status" value="1"/>
</dbReference>
<dbReference type="GO" id="GO:0030170">
    <property type="term" value="F:pyridoxal phosphate binding"/>
    <property type="evidence" value="ECO:0007669"/>
    <property type="project" value="InterPro"/>
</dbReference>
<comment type="cofactor">
    <cofactor evidence="1">
        <name>pyridoxal 5'-phosphate</name>
        <dbReference type="ChEBI" id="CHEBI:597326"/>
    </cofactor>
</comment>
<dbReference type="SUPFAM" id="SSF53383">
    <property type="entry name" value="PLP-dependent transferases"/>
    <property type="match status" value="1"/>
</dbReference>
<accession>A0AAE9N3Y9</accession>
<dbReference type="PANTHER" id="PTHR11879:SF22">
    <property type="entry name" value="ASPARTATE AMINOTRANSFERASE, MITOCHONDRIAL"/>
    <property type="match status" value="1"/>
</dbReference>
<dbReference type="PRINTS" id="PR00799">
    <property type="entry name" value="TRANSAMINASE"/>
</dbReference>
<dbReference type="GO" id="GO:0042802">
    <property type="term" value="F:identical protein binding"/>
    <property type="evidence" value="ECO:0007669"/>
    <property type="project" value="TreeGrafter"/>
</dbReference>
<evidence type="ECO:0000256" key="6">
    <source>
        <dbReference type="ARBA" id="ARBA00022898"/>
    </source>
</evidence>
<name>A0AAE9N3Y9_9VIBR</name>
<evidence type="ECO:0000256" key="5">
    <source>
        <dbReference type="ARBA" id="ARBA00022679"/>
    </source>
</evidence>